<organism evidence="1">
    <name type="scientific">Amphimedon queenslandica</name>
    <name type="common">Sponge</name>
    <dbReference type="NCBI Taxonomy" id="400682"/>
    <lineage>
        <taxon>Eukaryota</taxon>
        <taxon>Metazoa</taxon>
        <taxon>Porifera</taxon>
        <taxon>Demospongiae</taxon>
        <taxon>Heteroscleromorpha</taxon>
        <taxon>Haplosclerida</taxon>
        <taxon>Niphatidae</taxon>
        <taxon>Amphimedon</taxon>
    </lineage>
</organism>
<evidence type="ECO:0000313" key="1">
    <source>
        <dbReference type="EnsemblMetazoa" id="Aqu2.1.20512_001"/>
    </source>
</evidence>
<dbReference type="EnsemblMetazoa" id="Aqu2.1.20512_001">
    <property type="protein sequence ID" value="Aqu2.1.20512_001"/>
    <property type="gene ID" value="Aqu2.1.20512"/>
</dbReference>
<proteinExistence type="predicted"/>
<dbReference type="AlphaFoldDB" id="A0A1X7TYM2"/>
<sequence>MTVFRFEIIAFLPAMSSFRVAISAIFSSISFLASSTSTSNSFISFSSSVFSERTLSFSVFTFTKDSSTLTFVCINSVTFFSSSDTCASCFERKRTKLSSSLISTTSISSETAPLTEAEN</sequence>
<protein>
    <submittedName>
        <fullName evidence="1">Uncharacterized protein</fullName>
    </submittedName>
</protein>
<dbReference type="InParanoid" id="A0A1X7TYM2"/>
<name>A0A1X7TYM2_AMPQE</name>
<reference evidence="1" key="1">
    <citation type="submission" date="2017-05" db="UniProtKB">
        <authorList>
            <consortium name="EnsemblMetazoa"/>
        </authorList>
    </citation>
    <scope>IDENTIFICATION</scope>
</reference>
<accession>A0A1X7TYM2</accession>